<keyword evidence="1" id="KW-0472">Membrane</keyword>
<protein>
    <submittedName>
        <fullName evidence="2">Uncharacterized protein</fullName>
    </submittedName>
</protein>
<evidence type="ECO:0000313" key="3">
    <source>
        <dbReference type="Proteomes" id="UP001396334"/>
    </source>
</evidence>
<gene>
    <name evidence="2" type="ORF">V6N11_047813</name>
</gene>
<dbReference type="EMBL" id="JBBPBN010000077">
    <property type="protein sequence ID" value="KAK8984592.1"/>
    <property type="molecule type" value="Genomic_DNA"/>
</dbReference>
<organism evidence="2 3">
    <name type="scientific">Hibiscus sabdariffa</name>
    <name type="common">roselle</name>
    <dbReference type="NCBI Taxonomy" id="183260"/>
    <lineage>
        <taxon>Eukaryota</taxon>
        <taxon>Viridiplantae</taxon>
        <taxon>Streptophyta</taxon>
        <taxon>Embryophyta</taxon>
        <taxon>Tracheophyta</taxon>
        <taxon>Spermatophyta</taxon>
        <taxon>Magnoliopsida</taxon>
        <taxon>eudicotyledons</taxon>
        <taxon>Gunneridae</taxon>
        <taxon>Pentapetalae</taxon>
        <taxon>rosids</taxon>
        <taxon>malvids</taxon>
        <taxon>Malvales</taxon>
        <taxon>Malvaceae</taxon>
        <taxon>Malvoideae</taxon>
        <taxon>Hibiscus</taxon>
    </lineage>
</organism>
<evidence type="ECO:0000256" key="1">
    <source>
        <dbReference type="SAM" id="Phobius"/>
    </source>
</evidence>
<reference evidence="2 3" key="1">
    <citation type="journal article" date="2024" name="G3 (Bethesda)">
        <title>Genome assembly of Hibiscus sabdariffa L. provides insights into metabolisms of medicinal natural products.</title>
        <authorList>
            <person name="Kim T."/>
        </authorList>
    </citation>
    <scope>NUCLEOTIDE SEQUENCE [LARGE SCALE GENOMIC DNA]</scope>
    <source>
        <strain evidence="2">TK-2024</strain>
        <tissue evidence="2">Old leaves</tissue>
    </source>
</reference>
<feature type="transmembrane region" description="Helical" evidence="1">
    <location>
        <begin position="50"/>
        <end position="74"/>
    </location>
</feature>
<sequence>MTWDSDFRLYMFIDVKVLLHPRFVIRVWSSCPFVWYQNVDVNSKEFVNYLMLYFFNMVHLFGRMRVGLVLWLFVREFKVGLQERETHDGGSFQALSIGYSTASFFFTNGQLGSSISDMFVKSLEGHFPF</sequence>
<evidence type="ECO:0000313" key="2">
    <source>
        <dbReference type="EMBL" id="KAK8984592.1"/>
    </source>
</evidence>
<proteinExistence type="predicted"/>
<keyword evidence="3" id="KW-1185">Reference proteome</keyword>
<comment type="caution">
    <text evidence="2">The sequence shown here is derived from an EMBL/GenBank/DDBJ whole genome shotgun (WGS) entry which is preliminary data.</text>
</comment>
<keyword evidence="1" id="KW-1133">Transmembrane helix</keyword>
<dbReference type="Proteomes" id="UP001396334">
    <property type="component" value="Unassembled WGS sequence"/>
</dbReference>
<name>A0ABR2P841_9ROSI</name>
<keyword evidence="1" id="KW-0812">Transmembrane</keyword>
<accession>A0ABR2P841</accession>